<keyword evidence="6" id="KW-0902">Two-component regulatory system</keyword>
<dbReference type="PROSITE" id="PS50109">
    <property type="entry name" value="HIS_KIN"/>
    <property type="match status" value="1"/>
</dbReference>
<name>A0ABZ2K574_9BACT</name>
<evidence type="ECO:0000256" key="3">
    <source>
        <dbReference type="ARBA" id="ARBA00022553"/>
    </source>
</evidence>
<dbReference type="PRINTS" id="PR00344">
    <property type="entry name" value="BCTRLSENSOR"/>
</dbReference>
<feature type="transmembrane region" description="Helical" evidence="8">
    <location>
        <begin position="270"/>
        <end position="291"/>
    </location>
</feature>
<dbReference type="Pfam" id="PF02518">
    <property type="entry name" value="HATPase_c"/>
    <property type="match status" value="1"/>
</dbReference>
<reference evidence="10 11" key="1">
    <citation type="submission" date="2021-12" db="EMBL/GenBank/DDBJ databases">
        <title>Discovery of the Pendulisporaceae a myxobacterial family with distinct sporulation behavior and unique specialized metabolism.</title>
        <authorList>
            <person name="Garcia R."/>
            <person name="Popoff A."/>
            <person name="Bader C.D."/>
            <person name="Loehr J."/>
            <person name="Walesch S."/>
            <person name="Walt C."/>
            <person name="Boldt J."/>
            <person name="Bunk B."/>
            <person name="Haeckl F.J.F.P.J."/>
            <person name="Gunesch A.P."/>
            <person name="Birkelbach J."/>
            <person name="Nuebel U."/>
            <person name="Pietschmann T."/>
            <person name="Bach T."/>
            <person name="Mueller R."/>
        </authorList>
    </citation>
    <scope>NUCLEOTIDE SEQUENCE [LARGE SCALE GENOMIC DNA]</scope>
    <source>
        <strain evidence="10 11">MSr12523</strain>
    </source>
</reference>
<evidence type="ECO:0000256" key="7">
    <source>
        <dbReference type="SAM" id="MobiDB-lite"/>
    </source>
</evidence>
<dbReference type="SUPFAM" id="SSF55874">
    <property type="entry name" value="ATPase domain of HSP90 chaperone/DNA topoisomerase II/histidine kinase"/>
    <property type="match status" value="1"/>
</dbReference>
<evidence type="ECO:0000256" key="8">
    <source>
        <dbReference type="SAM" id="Phobius"/>
    </source>
</evidence>
<dbReference type="SUPFAM" id="SSF47384">
    <property type="entry name" value="Homodimeric domain of signal transducing histidine kinase"/>
    <property type="match status" value="1"/>
</dbReference>
<dbReference type="EC" id="2.7.13.3" evidence="2"/>
<dbReference type="GO" id="GO:0016301">
    <property type="term" value="F:kinase activity"/>
    <property type="evidence" value="ECO:0007669"/>
    <property type="project" value="UniProtKB-KW"/>
</dbReference>
<dbReference type="PANTHER" id="PTHR43711:SF1">
    <property type="entry name" value="HISTIDINE KINASE 1"/>
    <property type="match status" value="1"/>
</dbReference>
<keyword evidence="3" id="KW-0597">Phosphoprotein</keyword>
<feature type="transmembrane region" description="Helical" evidence="8">
    <location>
        <begin position="14"/>
        <end position="35"/>
    </location>
</feature>
<feature type="region of interest" description="Disordered" evidence="7">
    <location>
        <begin position="476"/>
        <end position="500"/>
    </location>
</feature>
<dbReference type="SMART" id="SM00387">
    <property type="entry name" value="HATPase_c"/>
    <property type="match status" value="1"/>
</dbReference>
<protein>
    <recommendedName>
        <fullName evidence="2">histidine kinase</fullName>
        <ecNumber evidence="2">2.7.13.3</ecNumber>
    </recommendedName>
</protein>
<dbReference type="InterPro" id="IPR005467">
    <property type="entry name" value="His_kinase_dom"/>
</dbReference>
<keyword evidence="5 10" id="KW-0418">Kinase</keyword>
<dbReference type="SMART" id="SM00388">
    <property type="entry name" value="HisKA"/>
    <property type="match status" value="1"/>
</dbReference>
<keyword evidence="8" id="KW-0472">Membrane</keyword>
<dbReference type="InterPro" id="IPR004358">
    <property type="entry name" value="Sig_transdc_His_kin-like_C"/>
</dbReference>
<proteinExistence type="predicted"/>
<evidence type="ECO:0000256" key="1">
    <source>
        <dbReference type="ARBA" id="ARBA00000085"/>
    </source>
</evidence>
<dbReference type="CDD" id="cd00082">
    <property type="entry name" value="HisKA"/>
    <property type="match status" value="1"/>
</dbReference>
<organism evidence="10 11">
    <name type="scientific">Pendulispora brunnea</name>
    <dbReference type="NCBI Taxonomy" id="2905690"/>
    <lineage>
        <taxon>Bacteria</taxon>
        <taxon>Pseudomonadati</taxon>
        <taxon>Myxococcota</taxon>
        <taxon>Myxococcia</taxon>
        <taxon>Myxococcales</taxon>
        <taxon>Sorangiineae</taxon>
        <taxon>Pendulisporaceae</taxon>
        <taxon>Pendulispora</taxon>
    </lineage>
</organism>
<comment type="catalytic activity">
    <reaction evidence="1">
        <text>ATP + protein L-histidine = ADP + protein N-phospho-L-histidine.</text>
        <dbReference type="EC" id="2.7.13.3"/>
    </reaction>
</comment>
<dbReference type="CDD" id="cd00075">
    <property type="entry name" value="HATPase"/>
    <property type="match status" value="1"/>
</dbReference>
<evidence type="ECO:0000256" key="6">
    <source>
        <dbReference type="ARBA" id="ARBA00023012"/>
    </source>
</evidence>
<keyword evidence="8" id="KW-0812">Transmembrane</keyword>
<evidence type="ECO:0000256" key="4">
    <source>
        <dbReference type="ARBA" id="ARBA00022679"/>
    </source>
</evidence>
<keyword evidence="8" id="KW-1133">Transmembrane helix</keyword>
<accession>A0ABZ2K574</accession>
<gene>
    <name evidence="10" type="ORF">LZC95_36525</name>
</gene>
<dbReference type="Gene3D" id="1.10.287.130">
    <property type="match status" value="1"/>
</dbReference>
<dbReference type="Pfam" id="PF00512">
    <property type="entry name" value="HisKA"/>
    <property type="match status" value="1"/>
</dbReference>
<dbReference type="PANTHER" id="PTHR43711">
    <property type="entry name" value="TWO-COMPONENT HISTIDINE KINASE"/>
    <property type="match status" value="1"/>
</dbReference>
<dbReference type="InterPro" id="IPR036890">
    <property type="entry name" value="HATPase_C_sf"/>
</dbReference>
<dbReference type="Gene3D" id="3.30.565.10">
    <property type="entry name" value="Histidine kinase-like ATPase, C-terminal domain"/>
    <property type="match status" value="1"/>
</dbReference>
<evidence type="ECO:0000256" key="2">
    <source>
        <dbReference type="ARBA" id="ARBA00012438"/>
    </source>
</evidence>
<feature type="compositionally biased region" description="Low complexity" evidence="7">
    <location>
        <begin position="521"/>
        <end position="533"/>
    </location>
</feature>
<dbReference type="InterPro" id="IPR003661">
    <property type="entry name" value="HisK_dim/P_dom"/>
</dbReference>
<feature type="compositionally biased region" description="Low complexity" evidence="7">
    <location>
        <begin position="477"/>
        <end position="498"/>
    </location>
</feature>
<evidence type="ECO:0000313" key="10">
    <source>
        <dbReference type="EMBL" id="WXA91944.1"/>
    </source>
</evidence>
<evidence type="ECO:0000313" key="11">
    <source>
        <dbReference type="Proteomes" id="UP001379533"/>
    </source>
</evidence>
<dbReference type="RefSeq" id="WP_394842561.1">
    <property type="nucleotide sequence ID" value="NZ_CP089982.1"/>
</dbReference>
<keyword evidence="11" id="KW-1185">Reference proteome</keyword>
<evidence type="ECO:0000256" key="5">
    <source>
        <dbReference type="ARBA" id="ARBA00022777"/>
    </source>
</evidence>
<dbReference type="InterPro" id="IPR036097">
    <property type="entry name" value="HisK_dim/P_sf"/>
</dbReference>
<feature type="region of interest" description="Disordered" evidence="7">
    <location>
        <begin position="521"/>
        <end position="545"/>
    </location>
</feature>
<dbReference type="Proteomes" id="UP001379533">
    <property type="component" value="Chromosome"/>
</dbReference>
<sequence>MAGSDAKRRRRDRLVSFVLLPAVIIAVGILAYFTFRSTFQIENLRQQSVLEATFGLANEKADRLDKRIIEQDNVVLAIADPSQLLELTERWLPTAQRETPTVRAILVLDEDRNVLAFASRATSAWSAEETFRRLLVQKMMNDMDLGALGAQPPDQLRHLHRVYAGQSYLLSYWQRVYHGRRYTVVAWHDIGRIVKYMLPNLYTEAPQTAASRVNVVDEEGRIIFGPPLRSSPFTVGVNFPTTLYNWRLQVSPSASEKYAASIANRRLLELVMVLLSCVVIVAGVATILVAAEKERRMSAMKSDFVANVSHELKTPLALIRMFGEMLHSGRVASDAKRAEYLQIIVDESERLSNLIENVLDFARAERGGGAAYDFSEGDVAEAVTRAVGVYRHRAEREGVELVVDVERPLPASRIDERAIQLAVINLIDNALKYAYQGKTVHVRAEREGRQNVIRVIDHGPGVPAEDRERIFERFVRGGSANGTNGASSSDPSRSPPRGSGIGLALVKHIAESHGGKAWVEPSAASARAPEAPETPGSTFLLSIPA</sequence>
<dbReference type="InterPro" id="IPR050736">
    <property type="entry name" value="Sensor_HK_Regulatory"/>
</dbReference>
<dbReference type="EMBL" id="CP089982">
    <property type="protein sequence ID" value="WXA91944.1"/>
    <property type="molecule type" value="Genomic_DNA"/>
</dbReference>
<feature type="domain" description="Histidine kinase" evidence="9">
    <location>
        <begin position="307"/>
        <end position="545"/>
    </location>
</feature>
<keyword evidence="4" id="KW-0808">Transferase</keyword>
<evidence type="ECO:0000259" key="9">
    <source>
        <dbReference type="PROSITE" id="PS50109"/>
    </source>
</evidence>
<dbReference type="InterPro" id="IPR003594">
    <property type="entry name" value="HATPase_dom"/>
</dbReference>
<feature type="compositionally biased region" description="Polar residues" evidence="7">
    <location>
        <begin position="535"/>
        <end position="545"/>
    </location>
</feature>